<keyword evidence="1" id="KW-0479">Metal-binding</keyword>
<dbReference type="InterPro" id="IPR051165">
    <property type="entry name" value="Multifunctional_ANK_Repeat"/>
</dbReference>
<proteinExistence type="predicted"/>
<reference evidence="9" key="1">
    <citation type="submission" date="2023-06" db="EMBL/GenBank/DDBJ databases">
        <title>Genome-scale phylogeny and comparative genomics of the fungal order Sordariales.</title>
        <authorList>
            <consortium name="Lawrence Berkeley National Laboratory"/>
            <person name="Hensen N."/>
            <person name="Bonometti L."/>
            <person name="Westerberg I."/>
            <person name="Brannstrom I.O."/>
            <person name="Guillou S."/>
            <person name="Cros-Aarteil S."/>
            <person name="Calhoun S."/>
            <person name="Haridas S."/>
            <person name="Kuo A."/>
            <person name="Mondo S."/>
            <person name="Pangilinan J."/>
            <person name="Riley R."/>
            <person name="Labutti K."/>
            <person name="Andreopoulos B."/>
            <person name="Lipzen A."/>
            <person name="Chen C."/>
            <person name="Yanf M."/>
            <person name="Daum C."/>
            <person name="Ng V."/>
            <person name="Clum A."/>
            <person name="Steindorff A."/>
            <person name="Ohm R."/>
            <person name="Martin F."/>
            <person name="Silar P."/>
            <person name="Natvig D."/>
            <person name="Lalanne C."/>
            <person name="Gautier V."/>
            <person name="Ament-Velasquez S.L."/>
            <person name="Kruys A."/>
            <person name="Hutchinson M.I."/>
            <person name="Powell A.J."/>
            <person name="Barry K."/>
            <person name="Miller A.N."/>
            <person name="Grigoriev I.V."/>
            <person name="Debuchy R."/>
            <person name="Gladieux P."/>
            <person name="Thoren M.H."/>
            <person name="Johannesson H."/>
        </authorList>
    </citation>
    <scope>NUCLEOTIDE SEQUENCE</scope>
    <source>
        <strain evidence="9">SMH2532-1</strain>
    </source>
</reference>
<feature type="domain" description="ZZ-type" evidence="8">
    <location>
        <begin position="1722"/>
        <end position="1764"/>
    </location>
</feature>
<dbReference type="InterPro" id="IPR000433">
    <property type="entry name" value="Znf_ZZ"/>
</dbReference>
<dbReference type="Gene3D" id="3.30.60.90">
    <property type="match status" value="1"/>
</dbReference>
<dbReference type="SMART" id="SM00248">
    <property type="entry name" value="ANK"/>
    <property type="match status" value="20"/>
</dbReference>
<feature type="compositionally biased region" description="Acidic residues" evidence="7">
    <location>
        <begin position="1802"/>
        <end position="1811"/>
    </location>
</feature>
<dbReference type="SMART" id="SM00291">
    <property type="entry name" value="ZnF_ZZ"/>
    <property type="match status" value="1"/>
</dbReference>
<dbReference type="SUPFAM" id="SSF48403">
    <property type="entry name" value="Ankyrin repeat"/>
    <property type="match status" value="3"/>
</dbReference>
<feature type="repeat" description="ANK" evidence="6">
    <location>
        <begin position="1081"/>
        <end position="1109"/>
    </location>
</feature>
<gene>
    <name evidence="9" type="ORF">B0T16DRAFT_395998</name>
</gene>
<evidence type="ECO:0000256" key="7">
    <source>
        <dbReference type="SAM" id="MobiDB-lite"/>
    </source>
</evidence>
<dbReference type="InterPro" id="IPR036770">
    <property type="entry name" value="Ankyrin_rpt-contain_sf"/>
</dbReference>
<dbReference type="PROSITE" id="PS50088">
    <property type="entry name" value="ANK_REPEAT"/>
    <property type="match status" value="9"/>
</dbReference>
<dbReference type="Proteomes" id="UP001174936">
    <property type="component" value="Unassembled WGS sequence"/>
</dbReference>
<dbReference type="PRINTS" id="PR01415">
    <property type="entry name" value="ANKYRIN"/>
</dbReference>
<evidence type="ECO:0000256" key="5">
    <source>
        <dbReference type="ARBA" id="ARBA00023043"/>
    </source>
</evidence>
<dbReference type="Gene3D" id="1.25.40.20">
    <property type="entry name" value="Ankyrin repeat-containing domain"/>
    <property type="match status" value="5"/>
</dbReference>
<keyword evidence="3" id="KW-0863">Zinc-finger</keyword>
<feature type="region of interest" description="Disordered" evidence="7">
    <location>
        <begin position="1"/>
        <end position="82"/>
    </location>
</feature>
<sequence>MSDSESASSEPSPPSSRAVSPQPQTEQPEPEKTAGSEPDKPGNQRTPEPINTEIKPPVLESDGVHFSWPDPSSFVDEPGEDDSTVTSFDYVFVPGIYGSCEDGAEAGPDSPSSSWALDYVKAAGRNDRILKFEYAAQNLFSGAKCREAIRSCALQLLRGILALRRDAKRRRLIAFIAFDLGATLDLGTWSEIADMSRLLIFCGCPHRGTSSLNMEDRLCRFVFASSRKGSVSDALTPTASSVAGLAAATIEVNGLIISLHAGTPLGEEDTPTKTINQVFDSYGGTLGVPFEKRFVLTGSEASDITNYLNELNAVLAAKYTDDAMLYERKLLSVASPVDPFRSAKDLNASVMQTSTYKTWLDLPGPQILYIHGSQGAREAAEQVFYNLDSRKYTEDTIVLYFSFDRWDVRRDSIRDMASTFMAQIICQLPRNEEWTERLFAQLDVEKGWTEADLIYWLERFRFNDQFEQAIYVINHFDDCTKGSRQAFLQRFKYLAANSEGHWKMVLTSHKPGALLGELSDTALTTLDLSTPENTADSNADAETDIKRLMHSRPELLLQEDLVRQELAEISRIDPLARRVVVEQAQAQSDWPDRLSVRSLIQPLRSANDASWDDATLASLLDRLLRSVSDKVPSIRLLLSWLLYTVRPPTIWELGAALYLSSSTDKDIAVPPPSAFNDLIRNIQIWLAGIVEIDQNEVRISHPRLRNILMGKLSLKDTEGDKSPQNAYIWDDIPETAHADIARQCLGYLSRPAVQELVDRAGSTAGTSVHVFADRGNLCSYALQAWTYHFLKASPADQAKLAIHFESSSQGRSWAQGYWALSNPVTRSKKPLNSLYPIFTGLGLCNTTQPRDAEDLACGVMEAASKGQTRIVKRLIRHNELTEATLLDVLDAAGASGDEQLILDLIQQISSKSSKPEAIVWSTPLLFRAAWLGLHRVIERLLQLGIPTDPENPLRGDLKSTPLYRAVRNSHVAAVRVLLSHGTDLSFRSGPGRTPLHLAAELGNAEIAGLLHDPLYFACLYGHYAAVEELLRRGADPNMGLTAENPNGKWTPLISAAEGGFNKCTKLLIDNKVEVDLDGPTVGGTALRHAVIKGRTESCRLLLEGGANPNSPLIKTPLIVQLAGAVGPDRQETRMQILKLLLENGVDVNAKDESSQATIVSLLDWDDIGPFYEVILNHPGVDVNITDADNSTPLHFATLKKHPTAVPLLLAHGAEVNRVSNDGITPLYHATPKADLVGALLEAGANPSVSNFSGYTGLMFAAWFESNEESLKLLLKHNAALEAEFSGEGDYAGWTALTCAIARGYTAAVRHLVEAGANIQHVGADGLPMLHHAVNADIDPVGKLAVLLEFFTRLDLNQTDKRDRTALHLVSMPAENMKRLINAGAEVNKLDNESQTPLNSGVVSIDKVKLLVDAGSNPDVQDSMGRTALTEYVANGNIETVQFLLKHGADPNILSRALGGPLHRSARNSNLEMVKFLLENDDAVVDVNAAAPSVCGTPLISAIMRWDTEDNNTAEIIKLLVKRGADVNVKGGLLGYPLNAAAFNSEPEMIDLLIENGADKDAKDDFGRAPVHLAAIHGLDAFKKVVDVGCDVAVSDITGRTVLMWAAQPGRLETVKKILDMMPDADVDSKDQDGWTALCWAARGPKAYWTDATTGDLAQVIKLLLARGADKRVVGTGPDGKGWTPLKIARYHGALPEVVELLRGEGEADPEDETKASAHSQVGTTTYSCDVCYSGIFGFRYNCKSCDWFDLCFKCYPHREKLHVPRDHEFNQVGSEFVEEEVKEEEGGDGEKADDGTSTTTSSDDDSDDDEEEKAKSEKSEESGESS</sequence>
<feature type="repeat" description="ANK" evidence="6">
    <location>
        <begin position="957"/>
        <end position="989"/>
    </location>
</feature>
<dbReference type="PANTHER" id="PTHR24123:SF33">
    <property type="entry name" value="PROTEIN HOS4"/>
    <property type="match status" value="1"/>
</dbReference>
<evidence type="ECO:0000256" key="6">
    <source>
        <dbReference type="PROSITE-ProRule" id="PRU00023"/>
    </source>
</evidence>
<keyword evidence="4" id="KW-0862">Zinc</keyword>
<feature type="repeat" description="ANK" evidence="6">
    <location>
        <begin position="1013"/>
        <end position="1041"/>
    </location>
</feature>
<dbReference type="Pfam" id="PF24883">
    <property type="entry name" value="NPHP3_N"/>
    <property type="match status" value="1"/>
</dbReference>
<dbReference type="GO" id="GO:0008270">
    <property type="term" value="F:zinc ion binding"/>
    <property type="evidence" value="ECO:0007669"/>
    <property type="project" value="UniProtKB-KW"/>
</dbReference>
<feature type="compositionally biased region" description="Basic and acidic residues" evidence="7">
    <location>
        <begin position="1812"/>
        <end position="1826"/>
    </location>
</feature>
<feature type="repeat" description="ANK" evidence="6">
    <location>
        <begin position="1188"/>
        <end position="1220"/>
    </location>
</feature>
<dbReference type="Pfam" id="PF12796">
    <property type="entry name" value="Ank_2"/>
    <property type="match status" value="6"/>
</dbReference>
<dbReference type="InterPro" id="IPR056884">
    <property type="entry name" value="NPHP3-like_N"/>
</dbReference>
<feature type="repeat" description="ANK" evidence="6">
    <location>
        <begin position="1536"/>
        <end position="1564"/>
    </location>
</feature>
<feature type="repeat" description="ANK" evidence="6">
    <location>
        <begin position="1597"/>
        <end position="1629"/>
    </location>
</feature>
<organism evidence="9 10">
    <name type="scientific">Cercophora newfieldiana</name>
    <dbReference type="NCBI Taxonomy" id="92897"/>
    <lineage>
        <taxon>Eukaryota</taxon>
        <taxon>Fungi</taxon>
        <taxon>Dikarya</taxon>
        <taxon>Ascomycota</taxon>
        <taxon>Pezizomycotina</taxon>
        <taxon>Sordariomycetes</taxon>
        <taxon>Sordariomycetidae</taxon>
        <taxon>Sordariales</taxon>
        <taxon>Lasiosphaeriaceae</taxon>
        <taxon>Cercophora</taxon>
    </lineage>
</organism>
<evidence type="ECO:0000256" key="2">
    <source>
        <dbReference type="ARBA" id="ARBA00022737"/>
    </source>
</evidence>
<evidence type="ECO:0000256" key="4">
    <source>
        <dbReference type="ARBA" id="ARBA00022833"/>
    </source>
</evidence>
<feature type="compositionally biased region" description="Acidic residues" evidence="7">
    <location>
        <begin position="1776"/>
        <end position="1787"/>
    </location>
</feature>
<feature type="region of interest" description="Disordered" evidence="7">
    <location>
        <begin position="1776"/>
        <end position="1826"/>
    </location>
</feature>
<feature type="repeat" description="ANK" evidence="6">
    <location>
        <begin position="1291"/>
        <end position="1323"/>
    </location>
</feature>
<accession>A0AA39YM36</accession>
<keyword evidence="2" id="KW-0677">Repeat</keyword>
<dbReference type="PROSITE" id="PS50297">
    <property type="entry name" value="ANK_REP_REGION"/>
    <property type="match status" value="6"/>
</dbReference>
<dbReference type="SUPFAM" id="SSF57850">
    <property type="entry name" value="RING/U-box"/>
    <property type="match status" value="1"/>
</dbReference>
<evidence type="ECO:0000259" key="8">
    <source>
        <dbReference type="SMART" id="SM00291"/>
    </source>
</evidence>
<evidence type="ECO:0000256" key="1">
    <source>
        <dbReference type="ARBA" id="ARBA00022723"/>
    </source>
</evidence>
<comment type="caution">
    <text evidence="9">The sequence shown here is derived from an EMBL/GenBank/DDBJ whole genome shotgun (WGS) entry which is preliminary data.</text>
</comment>
<keyword evidence="10" id="KW-1185">Reference proteome</keyword>
<dbReference type="Pfam" id="PF00569">
    <property type="entry name" value="ZZ"/>
    <property type="match status" value="1"/>
</dbReference>
<name>A0AA39YM36_9PEZI</name>
<feature type="repeat" description="ANK" evidence="6">
    <location>
        <begin position="1423"/>
        <end position="1455"/>
    </location>
</feature>
<feature type="compositionally biased region" description="Basic and acidic residues" evidence="7">
    <location>
        <begin position="29"/>
        <end position="42"/>
    </location>
</feature>
<evidence type="ECO:0000313" key="10">
    <source>
        <dbReference type="Proteomes" id="UP001174936"/>
    </source>
</evidence>
<evidence type="ECO:0000313" key="9">
    <source>
        <dbReference type="EMBL" id="KAK0654993.1"/>
    </source>
</evidence>
<feature type="repeat" description="ANK" evidence="6">
    <location>
        <begin position="990"/>
        <end position="1010"/>
    </location>
</feature>
<dbReference type="PANTHER" id="PTHR24123">
    <property type="entry name" value="ANKYRIN REPEAT-CONTAINING"/>
    <property type="match status" value="1"/>
</dbReference>
<dbReference type="EMBL" id="JAULSV010000001">
    <property type="protein sequence ID" value="KAK0654993.1"/>
    <property type="molecule type" value="Genomic_DNA"/>
</dbReference>
<dbReference type="CDD" id="cd02249">
    <property type="entry name" value="ZZ"/>
    <property type="match status" value="1"/>
</dbReference>
<keyword evidence="5 6" id="KW-0040">ANK repeat</keyword>
<dbReference type="InterPro" id="IPR002110">
    <property type="entry name" value="Ankyrin_rpt"/>
</dbReference>
<dbReference type="InterPro" id="IPR043145">
    <property type="entry name" value="Znf_ZZ_sf"/>
</dbReference>
<protein>
    <submittedName>
        <fullName evidence="9">Ankyrin repeat-containing domain protein</fullName>
    </submittedName>
</protein>
<evidence type="ECO:0000256" key="3">
    <source>
        <dbReference type="ARBA" id="ARBA00022771"/>
    </source>
</evidence>
<feature type="compositionally biased region" description="Low complexity" evidence="7">
    <location>
        <begin position="1"/>
        <end position="27"/>
    </location>
</feature>